<sequence length="131" mass="15353">MDNDIILPIIKRSLPEDIQVLYDRQNDEKNRNIHSLIQFVEKELAIKETIKGENTLNPDAKEFRPRTHMRNWRPQGFRPKLGFRPPQPVTPQFTPGSTSAPRQIIKNIKCYKCNKVGHIQRNCPLVKQQKN</sequence>
<feature type="compositionally biased region" description="Polar residues" evidence="2">
    <location>
        <begin position="90"/>
        <end position="100"/>
    </location>
</feature>
<name>A0A0J7JTQ0_LASNI</name>
<reference evidence="4 5" key="1">
    <citation type="submission" date="2015-04" db="EMBL/GenBank/DDBJ databases">
        <title>Lasius niger genome sequencing.</title>
        <authorList>
            <person name="Konorov E.A."/>
            <person name="Nikitin M.A."/>
            <person name="Kirill M.V."/>
            <person name="Chang P."/>
        </authorList>
    </citation>
    <scope>NUCLEOTIDE SEQUENCE [LARGE SCALE GENOMIC DNA]</scope>
    <source>
        <tissue evidence="4">Whole</tissue>
    </source>
</reference>
<feature type="region of interest" description="Disordered" evidence="2">
    <location>
        <begin position="56"/>
        <end position="100"/>
    </location>
</feature>
<accession>A0A0J7JTQ0</accession>
<organism evidence="4 5">
    <name type="scientific">Lasius niger</name>
    <name type="common">Black garden ant</name>
    <dbReference type="NCBI Taxonomy" id="67767"/>
    <lineage>
        <taxon>Eukaryota</taxon>
        <taxon>Metazoa</taxon>
        <taxon>Ecdysozoa</taxon>
        <taxon>Arthropoda</taxon>
        <taxon>Hexapoda</taxon>
        <taxon>Insecta</taxon>
        <taxon>Pterygota</taxon>
        <taxon>Neoptera</taxon>
        <taxon>Endopterygota</taxon>
        <taxon>Hymenoptera</taxon>
        <taxon>Apocrita</taxon>
        <taxon>Aculeata</taxon>
        <taxon>Formicoidea</taxon>
        <taxon>Formicidae</taxon>
        <taxon>Formicinae</taxon>
        <taxon>Lasius</taxon>
        <taxon>Lasius</taxon>
    </lineage>
</organism>
<evidence type="ECO:0000256" key="2">
    <source>
        <dbReference type="SAM" id="MobiDB-lite"/>
    </source>
</evidence>
<keyword evidence="1" id="KW-0479">Metal-binding</keyword>
<keyword evidence="1" id="KW-0862">Zinc</keyword>
<evidence type="ECO:0000256" key="1">
    <source>
        <dbReference type="PROSITE-ProRule" id="PRU00047"/>
    </source>
</evidence>
<evidence type="ECO:0000313" key="5">
    <source>
        <dbReference type="Proteomes" id="UP000036403"/>
    </source>
</evidence>
<gene>
    <name evidence="4" type="ORF">RF55_25606</name>
</gene>
<dbReference type="InterPro" id="IPR036875">
    <property type="entry name" value="Znf_CCHC_sf"/>
</dbReference>
<dbReference type="PROSITE" id="PS50158">
    <property type="entry name" value="ZF_CCHC"/>
    <property type="match status" value="1"/>
</dbReference>
<dbReference type="GO" id="GO:0003676">
    <property type="term" value="F:nucleic acid binding"/>
    <property type="evidence" value="ECO:0007669"/>
    <property type="project" value="InterPro"/>
</dbReference>
<protein>
    <submittedName>
        <fullName evidence="4">Polymerase</fullName>
    </submittedName>
</protein>
<dbReference type="SMART" id="SM00343">
    <property type="entry name" value="ZnF_C2HC"/>
    <property type="match status" value="1"/>
</dbReference>
<dbReference type="Pfam" id="PF00098">
    <property type="entry name" value="zf-CCHC"/>
    <property type="match status" value="1"/>
</dbReference>
<keyword evidence="5" id="KW-1185">Reference proteome</keyword>
<comment type="caution">
    <text evidence="4">The sequence shown here is derived from an EMBL/GenBank/DDBJ whole genome shotgun (WGS) entry which is preliminary data.</text>
</comment>
<feature type="domain" description="CCHC-type" evidence="3">
    <location>
        <begin position="109"/>
        <end position="124"/>
    </location>
</feature>
<dbReference type="Proteomes" id="UP000036403">
    <property type="component" value="Unassembled WGS sequence"/>
</dbReference>
<dbReference type="Gene3D" id="4.10.60.10">
    <property type="entry name" value="Zinc finger, CCHC-type"/>
    <property type="match status" value="1"/>
</dbReference>
<evidence type="ECO:0000259" key="3">
    <source>
        <dbReference type="PROSITE" id="PS50158"/>
    </source>
</evidence>
<dbReference type="EMBL" id="LBMM01032968">
    <property type="protein sequence ID" value="KMQ81663.1"/>
    <property type="molecule type" value="Genomic_DNA"/>
</dbReference>
<evidence type="ECO:0000313" key="4">
    <source>
        <dbReference type="EMBL" id="KMQ81663.1"/>
    </source>
</evidence>
<dbReference type="PaxDb" id="67767-A0A0J7JTQ0"/>
<dbReference type="InterPro" id="IPR001878">
    <property type="entry name" value="Znf_CCHC"/>
</dbReference>
<dbReference type="GO" id="GO:0008270">
    <property type="term" value="F:zinc ion binding"/>
    <property type="evidence" value="ECO:0007669"/>
    <property type="project" value="UniProtKB-KW"/>
</dbReference>
<dbReference type="AlphaFoldDB" id="A0A0J7JTQ0"/>
<proteinExistence type="predicted"/>
<dbReference type="SUPFAM" id="SSF57756">
    <property type="entry name" value="Retrovirus zinc finger-like domains"/>
    <property type="match status" value="1"/>
</dbReference>
<keyword evidence="1" id="KW-0863">Zinc-finger</keyword>